<dbReference type="OrthoDB" id="10071111at2759"/>
<feature type="compositionally biased region" description="Low complexity" evidence="13">
    <location>
        <begin position="1727"/>
        <end position="1736"/>
    </location>
</feature>
<keyword evidence="10" id="KW-0325">Glycoprotein</keyword>
<evidence type="ECO:0000256" key="1">
    <source>
        <dbReference type="ARBA" id="ARBA00003440"/>
    </source>
</evidence>
<evidence type="ECO:0000256" key="13">
    <source>
        <dbReference type="SAM" id="MobiDB-lite"/>
    </source>
</evidence>
<proteinExistence type="predicted"/>
<feature type="transmembrane region" description="Helical" evidence="14">
    <location>
        <begin position="501"/>
        <end position="519"/>
    </location>
</feature>
<keyword evidence="9 14" id="KW-0472">Membrane</keyword>
<feature type="compositionally biased region" description="Low complexity" evidence="13">
    <location>
        <begin position="1690"/>
        <end position="1702"/>
    </location>
</feature>
<feature type="compositionally biased region" description="Polar residues" evidence="13">
    <location>
        <begin position="1947"/>
        <end position="1958"/>
    </location>
</feature>
<dbReference type="RefSeq" id="XP_009168502.1">
    <property type="nucleotide sequence ID" value="XM_009170238.1"/>
</dbReference>
<keyword evidence="8 14" id="KW-1133">Transmembrane helix</keyword>
<evidence type="ECO:0000256" key="12">
    <source>
        <dbReference type="ARBA" id="ARBA00031129"/>
    </source>
</evidence>
<feature type="region of interest" description="Disordered" evidence="13">
    <location>
        <begin position="1084"/>
        <end position="1134"/>
    </location>
</feature>
<keyword evidence="11" id="KW-0539">Nucleus</keyword>
<feature type="compositionally biased region" description="Polar residues" evidence="13">
    <location>
        <begin position="1091"/>
        <end position="1100"/>
    </location>
</feature>
<comment type="subcellular location">
    <subcellularLocation>
        <location evidence="2">Nucleus membrane</location>
        <topology evidence="2">Multi-pass membrane protein</topology>
    </subcellularLocation>
    <subcellularLocation>
        <location evidence="3">Rough endoplasmic reticulum membrane</location>
        <topology evidence="3">Multi-pass membrane protein</topology>
    </subcellularLocation>
</comment>
<dbReference type="Pfam" id="PF09726">
    <property type="entry name" value="Macoilin"/>
    <property type="match status" value="2"/>
</dbReference>
<dbReference type="STRING" id="6198.A0A075AFH7"/>
<feature type="compositionally biased region" description="Polar residues" evidence="13">
    <location>
        <begin position="1150"/>
        <end position="1162"/>
    </location>
</feature>
<evidence type="ECO:0000256" key="10">
    <source>
        <dbReference type="ARBA" id="ARBA00023180"/>
    </source>
</evidence>
<dbReference type="PANTHER" id="PTHR47464">
    <property type="entry name" value="MACOILIN"/>
    <property type="match status" value="1"/>
</dbReference>
<feature type="region of interest" description="Disordered" evidence="13">
    <location>
        <begin position="1407"/>
        <end position="1435"/>
    </location>
</feature>
<feature type="region of interest" description="Disordered" evidence="13">
    <location>
        <begin position="1295"/>
        <end position="1355"/>
    </location>
</feature>
<dbReference type="GeneID" id="20327900"/>
<feature type="region of interest" description="Disordered" evidence="13">
    <location>
        <begin position="231"/>
        <end position="250"/>
    </location>
</feature>
<organism evidence="15 16">
    <name type="scientific">Opisthorchis viverrini</name>
    <name type="common">Southeast Asian liver fluke</name>
    <dbReference type="NCBI Taxonomy" id="6198"/>
    <lineage>
        <taxon>Eukaryota</taxon>
        <taxon>Metazoa</taxon>
        <taxon>Spiralia</taxon>
        <taxon>Lophotrochozoa</taxon>
        <taxon>Platyhelminthes</taxon>
        <taxon>Trematoda</taxon>
        <taxon>Digenea</taxon>
        <taxon>Opisthorchiida</taxon>
        <taxon>Opisthorchiata</taxon>
        <taxon>Opisthorchiidae</taxon>
        <taxon>Opisthorchis</taxon>
    </lineage>
</organism>
<evidence type="ECO:0000256" key="14">
    <source>
        <dbReference type="SAM" id="Phobius"/>
    </source>
</evidence>
<dbReference type="GO" id="GO:0031965">
    <property type="term" value="C:nuclear membrane"/>
    <property type="evidence" value="ECO:0007669"/>
    <property type="project" value="UniProtKB-SubCell"/>
</dbReference>
<feature type="region of interest" description="Disordered" evidence="13">
    <location>
        <begin position="1914"/>
        <end position="1958"/>
    </location>
</feature>
<evidence type="ECO:0000256" key="3">
    <source>
        <dbReference type="ARBA" id="ARBA00004269"/>
    </source>
</evidence>
<evidence type="ECO:0000256" key="7">
    <source>
        <dbReference type="ARBA" id="ARBA00022824"/>
    </source>
</evidence>
<feature type="compositionally biased region" description="Low complexity" evidence="13">
    <location>
        <begin position="955"/>
        <end position="966"/>
    </location>
</feature>
<evidence type="ECO:0000313" key="15">
    <source>
        <dbReference type="EMBL" id="KER27749.1"/>
    </source>
</evidence>
<feature type="region of interest" description="Disordered" evidence="13">
    <location>
        <begin position="1561"/>
        <end position="1596"/>
    </location>
</feature>
<feature type="compositionally biased region" description="Low complexity" evidence="13">
    <location>
        <begin position="1321"/>
        <end position="1355"/>
    </location>
</feature>
<keyword evidence="16" id="KW-1185">Reference proteome</keyword>
<feature type="compositionally biased region" description="Polar residues" evidence="13">
    <location>
        <begin position="1173"/>
        <end position="1198"/>
    </location>
</feature>
<dbReference type="EMBL" id="KL596715">
    <property type="protein sequence ID" value="KER27749.1"/>
    <property type="molecule type" value="Genomic_DNA"/>
</dbReference>
<evidence type="ECO:0000256" key="11">
    <source>
        <dbReference type="ARBA" id="ARBA00023242"/>
    </source>
</evidence>
<evidence type="ECO:0000256" key="8">
    <source>
        <dbReference type="ARBA" id="ARBA00022989"/>
    </source>
</evidence>
<accession>A0A075AFH7</accession>
<evidence type="ECO:0000313" key="16">
    <source>
        <dbReference type="Proteomes" id="UP000054324"/>
    </source>
</evidence>
<dbReference type="PANTHER" id="PTHR47464:SF2">
    <property type="entry name" value="MACOILIN"/>
    <property type="match status" value="1"/>
</dbReference>
<feature type="compositionally biased region" description="Polar residues" evidence="13">
    <location>
        <begin position="1417"/>
        <end position="1432"/>
    </location>
</feature>
<evidence type="ECO:0000256" key="4">
    <source>
        <dbReference type="ARBA" id="ARBA00021882"/>
    </source>
</evidence>
<evidence type="ECO:0000256" key="5">
    <source>
        <dbReference type="ARBA" id="ARBA00022553"/>
    </source>
</evidence>
<gene>
    <name evidence="15" type="ORF">T265_13733</name>
</gene>
<feature type="compositionally biased region" description="Polar residues" evidence="13">
    <location>
        <begin position="1672"/>
        <end position="1689"/>
    </location>
</feature>
<evidence type="ECO:0000256" key="9">
    <source>
        <dbReference type="ARBA" id="ARBA00023136"/>
    </source>
</evidence>
<keyword evidence="7" id="KW-0256">Endoplasmic reticulum</keyword>
<feature type="compositionally biased region" description="Basic and acidic residues" evidence="13">
    <location>
        <begin position="1571"/>
        <end position="1583"/>
    </location>
</feature>
<feature type="region of interest" description="Disordered" evidence="13">
    <location>
        <begin position="1672"/>
        <end position="1748"/>
    </location>
</feature>
<keyword evidence="6 14" id="KW-0812">Transmembrane</keyword>
<feature type="compositionally biased region" description="Low complexity" evidence="13">
    <location>
        <begin position="1163"/>
        <end position="1172"/>
    </location>
</feature>
<feature type="region of interest" description="Disordered" evidence="13">
    <location>
        <begin position="1149"/>
        <end position="1198"/>
    </location>
</feature>
<feature type="region of interest" description="Disordered" evidence="13">
    <location>
        <begin position="935"/>
        <end position="1013"/>
    </location>
</feature>
<dbReference type="GO" id="GO:0023041">
    <property type="term" value="P:neuronal signal transduction"/>
    <property type="evidence" value="ECO:0007669"/>
    <property type="project" value="InterPro"/>
</dbReference>
<dbReference type="CTD" id="20327900"/>
<dbReference type="GO" id="GO:0030867">
    <property type="term" value="C:rough endoplasmic reticulum membrane"/>
    <property type="evidence" value="ECO:0007669"/>
    <property type="project" value="UniProtKB-SubCell"/>
</dbReference>
<dbReference type="Proteomes" id="UP000054324">
    <property type="component" value="Unassembled WGS sequence"/>
</dbReference>
<reference evidence="15 16" key="1">
    <citation type="submission" date="2013-11" db="EMBL/GenBank/DDBJ databases">
        <title>Opisthorchis viverrini - life in the bile duct.</title>
        <authorList>
            <person name="Young N.D."/>
            <person name="Nagarajan N."/>
            <person name="Lin S.J."/>
            <person name="Korhonen P.K."/>
            <person name="Jex A.R."/>
            <person name="Hall R.S."/>
            <person name="Safavi-Hemami H."/>
            <person name="Kaewkong W."/>
            <person name="Bertrand D."/>
            <person name="Gao S."/>
            <person name="Seet Q."/>
            <person name="Wongkham S."/>
            <person name="Teh B.T."/>
            <person name="Wongkham C."/>
            <person name="Intapan P.M."/>
            <person name="Maleewong W."/>
            <person name="Yang X."/>
            <person name="Hu M."/>
            <person name="Wang Z."/>
            <person name="Hofmann A."/>
            <person name="Sternberg P.W."/>
            <person name="Tan P."/>
            <person name="Wang J."/>
            <person name="Gasser R.B."/>
        </authorList>
    </citation>
    <scope>NUCLEOTIDE SEQUENCE [LARGE SCALE GENOMIC DNA]</scope>
</reference>
<dbReference type="KEGG" id="ovi:T265_13733"/>
<evidence type="ECO:0000256" key="2">
    <source>
        <dbReference type="ARBA" id="ARBA00004232"/>
    </source>
</evidence>
<feature type="compositionally biased region" description="Polar residues" evidence="13">
    <location>
        <begin position="1706"/>
        <end position="1718"/>
    </location>
</feature>
<name>A0A075AFH7_OPIVI</name>
<evidence type="ECO:0000256" key="6">
    <source>
        <dbReference type="ARBA" id="ARBA00022692"/>
    </source>
</evidence>
<feature type="compositionally biased region" description="Low complexity" evidence="13">
    <location>
        <begin position="1106"/>
        <end position="1128"/>
    </location>
</feature>
<sequence>MFTINGNTTIHSNEIKDLGLRYSCAFRFSYQVQFHVARARRLCFLILRSFYLHDPKVAISKLCVRSCAKSRSAFSFFCRRALEKVQRPFAKMSSSQTCPLSYRFRCMIVALEPLWLRRSKLNLTLRLGQTWPYTRYTFVCPQARTNTRHQFFLVYYTRVRNSLRDRFRNITQQRTFSQLVDNSLACEAAAALLNTHIPQHARGMKASCGGRPAGGVFLLCCTMERSHAHYPTGSKDASPIAAHLPPSRRRCQSNDHCFVASTSIKRVLALELQNFKPPAKLSVDLESVRKVSDVYQNKKKRSRKGALRSTLNTGAREQNYAVEKAGAIQQNQESIGRHSAFWQAPLRMIGRTFSRIRSTSFWQAPLRMIGRTFSRITRMDFQILYGWCANQVVHSGPSRQENGCRPQTVNYETRLAVLDLFPLDYRRLRGDLILTYALFEQSLAKSFLPLTEQSHDGDIVRKFSSSGHTHSLEKIFFISGTAWNDLPLTVVHAPSRTQFKALLEILFMRILALAILLTLRGAVCLPRAENIKCSATPFFHLCLSGERQPLTDKNKPDPGNLDKNLDPVYQSVNPFGTPFKLLIIWATILMLDFFTDFRFEFIYSCWLFVRTVIDSFRYQGLAFALFFTLIATMSDVVCYFLVPTTLVYLLGSSFVWIQLVWQSAHNSSSECSSRYAESKRSLNCSTLSVLTVLSSKGSTRAGILPGCPSLDRRSREAEVGFESWTFRSVNSRFKHSHLTQFVLRCTIYFGSRWLKWLEREFTDRKVRGSNRTSAIRLPLSRLGRPGSIPALVLPSDGMAGRHPKGATAERFIIFIYISVICVRCSLGPDFTPVHILLLSDRGFYAPTIVLCFIFVYVEVAVRLRDPKHIPLGIDICRPFATHCVGYPAVTFGFVLKTMVSHHFRQRRQRSVETQNATFFALLEEALPKELRQYLKTDGSSPKSNRSLPSPPDVRPALPASSSILPSTNRSVSSKDKVGVSAPSGRKQASGGLKLDPNLSSLSSCSPDVLRPPVTEGSNRPVVFAQHNDSTHLGNLALPESISSQIALSETDNVEKSDDTIAASPNTLWRTADQIDLEFSFDDQASGHQLGDSEQNGQTIQAPKAPSSVSSTTSTSSSSSTCSSSSSSSLFVTGHPSRSVLSTLGERLNEAKQSTTGGTDLANSSSMAKSSVSTTNPTNTASTVKSTGKSGSLQGTSSKNATKDEYTLKLEVELKQLRTELHTLRGLEVDLRAQVQQLTAAERTFRSESSLARQESETLQAKMMQLTQRLETDRANLRSTEERLLEERKQRVALEQRLSAQQQSRQNAHKSPKDTSTDDTPSQTASKTSCAKSTTAPPRNTSSPGANNNSSSSALAGSSSTVATTFTQTTASCTATDSCATRVKELEAELRTLKRDLSDREAQLATLKESRAAHGVNGSDSTTCGKKGSMTNRLQDDSAEREELLSHLAHLQEENQRMTDTLKDEDKMKQELLTAYHASLKEITELNASLTKKEFQIVELNMRLESLTPHLYEYVNMINVASKHLSSASHLPLETNSSEQGGYSVFSSDMLPRYTNSVASATAKGQHNLRKSPPDDHSFSDGRSAHTPANGLSSSSTSGYFGSSLEYPTSTYGSSFVDSMGLRNLSRINSTTVTTMETTPHSPMTNGGGRMYHTFSNRTFLSAADSATVNHVYSSTQSSQAPSYTRQSPRSSTNHTHFNSSHFDLSSYPQHNRFKSSVSPYPGSGTRPLPVGSAAPASSPPPFLVPPPGLIHNSVNPTLMHPSTVASDPHPFSSSHPTNRPLEVIVNAPGSMQSDLFHSPVCLDIGGQSSSPCASSSVNRLIESLSLFGSSSDSGSFVHPGRRMAADSFSANTTTDASMLYPHPDATSIVQMNATTRAPHSYRLRGTYDDVDLMDTNELNLMGLNVLDTSVLKSDGSATDGSTSLQPTADDRVTGKNLDADGFGHLQSGHSLSDRNSAM</sequence>
<feature type="transmembrane region" description="Helical" evidence="14">
    <location>
        <begin position="621"/>
        <end position="642"/>
    </location>
</feature>
<dbReference type="InterPro" id="IPR019130">
    <property type="entry name" value="Macoilin"/>
</dbReference>
<feature type="compositionally biased region" description="Pro residues" evidence="13">
    <location>
        <begin position="1737"/>
        <end position="1748"/>
    </location>
</feature>
<feature type="compositionally biased region" description="Polar residues" evidence="13">
    <location>
        <begin position="937"/>
        <end position="947"/>
    </location>
</feature>
<keyword evidence="5" id="KW-0597">Phosphoprotein</keyword>
<feature type="compositionally biased region" description="Polar residues" evidence="13">
    <location>
        <begin position="1914"/>
        <end position="1926"/>
    </location>
</feature>
<protein>
    <recommendedName>
        <fullName evidence="4">Macoilin</fullName>
    </recommendedName>
    <alternativeName>
        <fullName evidence="12">Transmembrane protein 57</fullName>
    </alternativeName>
</protein>
<comment type="function">
    <text evidence="1">Plays a role in the regulation of neuronal activity.</text>
</comment>